<feature type="domain" description="Ig-like" evidence="3">
    <location>
        <begin position="117"/>
        <end position="223"/>
    </location>
</feature>
<dbReference type="InterPro" id="IPR003961">
    <property type="entry name" value="FN3_dom"/>
</dbReference>
<dbReference type="GO" id="GO:0007156">
    <property type="term" value="P:homophilic cell adhesion via plasma membrane adhesion molecules"/>
    <property type="evidence" value="ECO:0007669"/>
    <property type="project" value="TreeGrafter"/>
</dbReference>
<dbReference type="InterPro" id="IPR050964">
    <property type="entry name" value="Striated_Muscle_Regulatory"/>
</dbReference>
<dbReference type="InterPro" id="IPR013151">
    <property type="entry name" value="Immunoglobulin_dom"/>
</dbReference>
<dbReference type="FunFam" id="2.60.40.10:FF:000333">
    <property type="entry name" value="Down syndrome cell adhesion molecule"/>
    <property type="match status" value="1"/>
</dbReference>
<dbReference type="PANTHER" id="PTHR13817:SF166">
    <property type="entry name" value="NEURONAL IGCAM-RELATED"/>
    <property type="match status" value="1"/>
</dbReference>
<dbReference type="SUPFAM" id="SSF48726">
    <property type="entry name" value="Immunoglobulin"/>
    <property type="match status" value="4"/>
</dbReference>
<dbReference type="GO" id="GO:0009653">
    <property type="term" value="P:anatomical structure morphogenesis"/>
    <property type="evidence" value="ECO:0007669"/>
    <property type="project" value="UniProtKB-ARBA"/>
</dbReference>
<feature type="compositionally biased region" description="Basic and acidic residues" evidence="2">
    <location>
        <begin position="923"/>
        <end position="934"/>
    </location>
</feature>
<feature type="domain" description="Ig-like" evidence="3">
    <location>
        <begin position="15"/>
        <end position="113"/>
    </location>
</feature>
<evidence type="ECO:0000313" key="6">
    <source>
        <dbReference type="Proteomes" id="UP000324832"/>
    </source>
</evidence>
<dbReference type="Pfam" id="PF00047">
    <property type="entry name" value="ig"/>
    <property type="match status" value="1"/>
</dbReference>
<gene>
    <name evidence="5" type="ORF">LSINAPIS_LOCUS6021</name>
</gene>
<dbReference type="InterPro" id="IPR007110">
    <property type="entry name" value="Ig-like_dom"/>
</dbReference>
<dbReference type="PROSITE" id="PS50853">
    <property type="entry name" value="FN3"/>
    <property type="match status" value="4"/>
</dbReference>
<dbReference type="InterPro" id="IPR013098">
    <property type="entry name" value="Ig_I-set"/>
</dbReference>
<dbReference type="GO" id="GO:0030154">
    <property type="term" value="P:cell differentiation"/>
    <property type="evidence" value="ECO:0007669"/>
    <property type="project" value="UniProtKB-ARBA"/>
</dbReference>
<evidence type="ECO:0000313" key="5">
    <source>
        <dbReference type="EMBL" id="VVC93928.1"/>
    </source>
</evidence>
<proteinExistence type="predicted"/>
<keyword evidence="6" id="KW-1185">Reference proteome</keyword>
<name>A0A5E4QA86_9NEOP</name>
<dbReference type="InterPro" id="IPR013783">
    <property type="entry name" value="Ig-like_fold"/>
</dbReference>
<dbReference type="SMART" id="SM00409">
    <property type="entry name" value="IG"/>
    <property type="match status" value="5"/>
</dbReference>
<dbReference type="GO" id="GO:0045202">
    <property type="term" value="C:synapse"/>
    <property type="evidence" value="ECO:0007669"/>
    <property type="project" value="TreeGrafter"/>
</dbReference>
<dbReference type="PROSITE" id="PS50835">
    <property type="entry name" value="IG_LIKE"/>
    <property type="match status" value="3"/>
</dbReference>
<dbReference type="SMART" id="SM00408">
    <property type="entry name" value="IGc2"/>
    <property type="match status" value="3"/>
</dbReference>
<dbReference type="CDD" id="cd00063">
    <property type="entry name" value="FN3"/>
    <property type="match status" value="4"/>
</dbReference>
<feature type="domain" description="Fibronectin type-III" evidence="4">
    <location>
        <begin position="528"/>
        <end position="617"/>
    </location>
</feature>
<reference evidence="5 6" key="1">
    <citation type="submission" date="2017-07" db="EMBL/GenBank/DDBJ databases">
        <authorList>
            <person name="Talla V."/>
            <person name="Backstrom N."/>
        </authorList>
    </citation>
    <scope>NUCLEOTIDE SEQUENCE [LARGE SCALE GENOMIC DNA]</scope>
</reference>
<dbReference type="EMBL" id="FZQP02001815">
    <property type="protein sequence ID" value="VVC93928.1"/>
    <property type="molecule type" value="Genomic_DNA"/>
</dbReference>
<keyword evidence="1" id="KW-0677">Repeat</keyword>
<dbReference type="SUPFAM" id="SSF49265">
    <property type="entry name" value="Fibronectin type III"/>
    <property type="match status" value="3"/>
</dbReference>
<feature type="domain" description="Fibronectin type-III" evidence="4">
    <location>
        <begin position="745"/>
        <end position="846"/>
    </location>
</feature>
<accession>A0A5E4QA86</accession>
<dbReference type="SMART" id="SM00060">
    <property type="entry name" value="FN3"/>
    <property type="match status" value="5"/>
</dbReference>
<evidence type="ECO:0000259" key="3">
    <source>
        <dbReference type="PROSITE" id="PS50835"/>
    </source>
</evidence>
<dbReference type="FunFam" id="2.60.40.10:FF:000028">
    <property type="entry name" value="Neuronal cell adhesion molecule"/>
    <property type="match status" value="1"/>
</dbReference>
<dbReference type="InterPro" id="IPR036179">
    <property type="entry name" value="Ig-like_dom_sf"/>
</dbReference>
<dbReference type="Gene3D" id="2.60.40.10">
    <property type="entry name" value="Immunoglobulins"/>
    <property type="match status" value="8"/>
</dbReference>
<evidence type="ECO:0008006" key="7">
    <source>
        <dbReference type="Google" id="ProtNLM"/>
    </source>
</evidence>
<dbReference type="InterPro" id="IPR003598">
    <property type="entry name" value="Ig_sub2"/>
</dbReference>
<protein>
    <recommendedName>
        <fullName evidence="7">Down syndrome cell adhesion molecule</fullName>
    </recommendedName>
</protein>
<dbReference type="InterPro" id="IPR036116">
    <property type="entry name" value="FN3_sf"/>
</dbReference>
<feature type="domain" description="Ig-like" evidence="3">
    <location>
        <begin position="228"/>
        <end position="319"/>
    </location>
</feature>
<dbReference type="Pfam" id="PF07679">
    <property type="entry name" value="I-set"/>
    <property type="match status" value="1"/>
</dbReference>
<dbReference type="Pfam" id="PF13927">
    <property type="entry name" value="Ig_3"/>
    <property type="match status" value="1"/>
</dbReference>
<dbReference type="AlphaFoldDB" id="A0A5E4QA86"/>
<dbReference type="PANTHER" id="PTHR13817">
    <property type="entry name" value="TITIN"/>
    <property type="match status" value="1"/>
</dbReference>
<dbReference type="Pfam" id="PF00041">
    <property type="entry name" value="fn3"/>
    <property type="match status" value="4"/>
</dbReference>
<organism evidence="5 6">
    <name type="scientific">Leptidea sinapis</name>
    <dbReference type="NCBI Taxonomy" id="189913"/>
    <lineage>
        <taxon>Eukaryota</taxon>
        <taxon>Metazoa</taxon>
        <taxon>Ecdysozoa</taxon>
        <taxon>Arthropoda</taxon>
        <taxon>Hexapoda</taxon>
        <taxon>Insecta</taxon>
        <taxon>Pterygota</taxon>
        <taxon>Neoptera</taxon>
        <taxon>Endopterygota</taxon>
        <taxon>Lepidoptera</taxon>
        <taxon>Glossata</taxon>
        <taxon>Ditrysia</taxon>
        <taxon>Papilionoidea</taxon>
        <taxon>Pieridae</taxon>
        <taxon>Dismorphiinae</taxon>
        <taxon>Leptidea</taxon>
    </lineage>
</organism>
<evidence type="ECO:0000256" key="1">
    <source>
        <dbReference type="ARBA" id="ARBA00022737"/>
    </source>
</evidence>
<sequence length="934" mass="103415">MMCPGKRIKRDLSSSSIIITQSFGDKIVTPGDDISLHCTATGSRPPRFIWERDGIAISSNTDSRYILGQMMSSSGVGVISHLNISRSRVEDGGIYTCMAYESDSSIRHSARVDVYGPPYIRTLPPIKVQGGDELKLRCPYYGYPISKLEWEHKGKKIISSIFPQHTRYKRYKNKKRRKRQILDSSEDGVLNLPRVMKEENGEMYTCIVYSPSGEMARRSFEIQVVEAPELDELRVGSGLKEGQIVQITCNIISGDPPIFFSWLKDGMKIPASLKVTERSSELFSVLIIKRVALEHCGKYTCIATNHVGKVNQTTDLYINEPVHFESMGTNLTTKVAMSLTLTCKPLGDNPIRIKWSLNGNPIEFTSSRQEIEVRQSIELRDLQPASEYRARVASGNIVDISPYTIPVHFATLQEAPSSSPLNVQAQQTDNPGELFVTWLPPAKEAHNGRLQGYHVKAVPRIAGELGPNDTQTKMIKVISRNGKQETLMSGLLKNTRYAVSVSAFNSAGNGPFSLAVYQTTREGAPESAPSSVECRGVSSTSIRVAWQHISDHGTSLLGYTLHYSNDDGPWLNMSSPHTEVYLQNLSKYQNYTIKVAGFSNYGVGPFSYPVICSTLQDVPGPPAAIKAVVSSATSITVSWKRPDQPNGDITHYTLYIKPVSSTSAPQSYRIDSDASNSRQLSFPVQGLVTGTQYEVFVRAHTLAGEGTPSDRFHIEPSSKVVAGVSSLGGTVSAGVGSSLLLHCECVGSPTARTVWYHNHILITHHPRFTRNHDDSLLINSYNLTWKESNGMWQDAWSDKGTSLQGTQEFTLQGLKCGTKYSLRMTASNSVGESQPAYVDATTLGGIPIAPSTTEWFWSNATHIYIQLSGWDENGCEIIKWVVDYREYGKLYEISPYAQFAIGFRTFGHVDNQEAPRMHPTSSKRFESGEFHHGL</sequence>
<feature type="domain" description="Fibronectin type-III" evidence="4">
    <location>
        <begin position="621"/>
        <end position="719"/>
    </location>
</feature>
<feature type="domain" description="Fibronectin type-III" evidence="4">
    <location>
        <begin position="419"/>
        <end position="523"/>
    </location>
</feature>
<dbReference type="Proteomes" id="UP000324832">
    <property type="component" value="Unassembled WGS sequence"/>
</dbReference>
<dbReference type="GO" id="GO:0007416">
    <property type="term" value="P:synapse assembly"/>
    <property type="evidence" value="ECO:0007669"/>
    <property type="project" value="TreeGrafter"/>
</dbReference>
<evidence type="ECO:0000259" key="4">
    <source>
        <dbReference type="PROSITE" id="PS50853"/>
    </source>
</evidence>
<dbReference type="CDD" id="cd00096">
    <property type="entry name" value="Ig"/>
    <property type="match status" value="1"/>
</dbReference>
<feature type="region of interest" description="Disordered" evidence="2">
    <location>
        <begin position="912"/>
        <end position="934"/>
    </location>
</feature>
<dbReference type="InterPro" id="IPR003599">
    <property type="entry name" value="Ig_sub"/>
</dbReference>
<evidence type="ECO:0000256" key="2">
    <source>
        <dbReference type="SAM" id="MobiDB-lite"/>
    </source>
</evidence>